<reference evidence="1 2" key="1">
    <citation type="journal article" date="2024" name="Plant Biotechnol. J.">
        <title>Genome and CRISPR/Cas9 system of a widespread forest tree (Populus alba) in the world.</title>
        <authorList>
            <person name="Liu Y.J."/>
            <person name="Jiang P.F."/>
            <person name="Han X.M."/>
            <person name="Li X.Y."/>
            <person name="Wang H.M."/>
            <person name="Wang Y.J."/>
            <person name="Wang X.X."/>
            <person name="Zeng Q.Y."/>
        </authorList>
    </citation>
    <scope>NUCLEOTIDE SEQUENCE [LARGE SCALE GENOMIC DNA]</scope>
    <source>
        <strain evidence="2">cv. PAL-ZL1</strain>
    </source>
</reference>
<dbReference type="Proteomes" id="UP000309997">
    <property type="component" value="Unassembled WGS sequence"/>
</dbReference>
<proteinExistence type="predicted"/>
<comment type="caution">
    <text evidence="1">The sequence shown here is derived from an EMBL/GenBank/DDBJ whole genome shotgun (WGS) entry which is preliminary data.</text>
</comment>
<evidence type="ECO:0000313" key="1">
    <source>
        <dbReference type="EMBL" id="KAL3609235.1"/>
    </source>
</evidence>
<protein>
    <submittedName>
        <fullName evidence="1">Uncharacterized protein</fullName>
    </submittedName>
</protein>
<organism evidence="1 2">
    <name type="scientific">Populus alba</name>
    <name type="common">White poplar</name>
    <dbReference type="NCBI Taxonomy" id="43335"/>
    <lineage>
        <taxon>Eukaryota</taxon>
        <taxon>Viridiplantae</taxon>
        <taxon>Streptophyta</taxon>
        <taxon>Embryophyta</taxon>
        <taxon>Tracheophyta</taxon>
        <taxon>Spermatophyta</taxon>
        <taxon>Magnoliopsida</taxon>
        <taxon>eudicotyledons</taxon>
        <taxon>Gunneridae</taxon>
        <taxon>Pentapetalae</taxon>
        <taxon>rosids</taxon>
        <taxon>fabids</taxon>
        <taxon>Malpighiales</taxon>
        <taxon>Salicaceae</taxon>
        <taxon>Saliceae</taxon>
        <taxon>Populus</taxon>
    </lineage>
</organism>
<evidence type="ECO:0000313" key="2">
    <source>
        <dbReference type="Proteomes" id="UP000309997"/>
    </source>
</evidence>
<accession>A0ACC4CWG6</accession>
<dbReference type="EMBL" id="RCHU02000001">
    <property type="protein sequence ID" value="KAL3609235.1"/>
    <property type="molecule type" value="Genomic_DNA"/>
</dbReference>
<sequence>MNLGISNLQHLNLQGNDPETYADKFTGLSSPEFLDLSNLAHSKAFDWLEVINIFPSLAEPRIFFLTRLSLQYPTGYILSAILSSSNLGTTIFKLSTVIASSKQPPLWQGSSVTEKLYPISHTGFYCKQFQREPSNMDGETFKYEDSKSSCKSV</sequence>
<gene>
    <name evidence="1" type="ORF">D5086_000255</name>
</gene>
<name>A0ACC4CWG6_POPAL</name>
<keyword evidence="2" id="KW-1185">Reference proteome</keyword>